<name>A0A816GNN5_ADIRI</name>
<dbReference type="CDD" id="cd12323">
    <property type="entry name" value="RRM2_MSI"/>
    <property type="match status" value="1"/>
</dbReference>
<comment type="caution">
    <text evidence="8">The sequence shown here is derived from an EMBL/GenBank/DDBJ whole genome shotgun (WGS) entry which is preliminary data.</text>
</comment>
<organism evidence="8 9">
    <name type="scientific">Adineta ricciae</name>
    <name type="common">Rotifer</name>
    <dbReference type="NCBI Taxonomy" id="249248"/>
    <lineage>
        <taxon>Eukaryota</taxon>
        <taxon>Metazoa</taxon>
        <taxon>Spiralia</taxon>
        <taxon>Gnathifera</taxon>
        <taxon>Rotifera</taxon>
        <taxon>Eurotatoria</taxon>
        <taxon>Bdelloidea</taxon>
        <taxon>Adinetida</taxon>
        <taxon>Adinetidae</taxon>
        <taxon>Adineta</taxon>
    </lineage>
</organism>
<evidence type="ECO:0000256" key="5">
    <source>
        <dbReference type="ARBA" id="ARBA00022884"/>
    </source>
</evidence>
<evidence type="ECO:0000313" key="9">
    <source>
        <dbReference type="Proteomes" id="UP000663828"/>
    </source>
</evidence>
<dbReference type="PROSITE" id="PS50102">
    <property type="entry name" value="RRM"/>
    <property type="match status" value="1"/>
</dbReference>
<dbReference type="GO" id="GO:0006417">
    <property type="term" value="P:regulation of translation"/>
    <property type="evidence" value="ECO:0007669"/>
    <property type="project" value="TreeGrafter"/>
</dbReference>
<comment type="similarity">
    <text evidence="2">Belongs to the Musashi family.</text>
</comment>
<proteinExistence type="inferred from homology"/>
<evidence type="ECO:0000256" key="2">
    <source>
        <dbReference type="ARBA" id="ARBA00006635"/>
    </source>
</evidence>
<keyword evidence="3" id="KW-0963">Cytoplasm</keyword>
<dbReference type="EMBL" id="CAJNOR010014267">
    <property type="protein sequence ID" value="CAF1677483.1"/>
    <property type="molecule type" value="Genomic_DNA"/>
</dbReference>
<feature type="non-terminal residue" evidence="8">
    <location>
        <position position="1"/>
    </location>
</feature>
<dbReference type="AlphaFoldDB" id="A0A816GNN5"/>
<dbReference type="PANTHER" id="PTHR48032">
    <property type="entry name" value="RNA-BINDING PROTEIN MUSASHI HOMOLOG RBP6"/>
    <property type="match status" value="1"/>
</dbReference>
<dbReference type="Pfam" id="PF00076">
    <property type="entry name" value="RRM_1"/>
    <property type="match status" value="1"/>
</dbReference>
<dbReference type="SUPFAM" id="SSF54928">
    <property type="entry name" value="RNA-binding domain, RBD"/>
    <property type="match status" value="1"/>
</dbReference>
<evidence type="ECO:0000256" key="1">
    <source>
        <dbReference type="ARBA" id="ARBA00004496"/>
    </source>
</evidence>
<evidence type="ECO:0000313" key="8">
    <source>
        <dbReference type="EMBL" id="CAF1677483.1"/>
    </source>
</evidence>
<sequence length="126" mass="14241">MATYILLDPNDIVQQQQTMATVAFNNATTATQNTLLNNHANIPNKNLSSNDMVTRTKKIFVGGLSANTTVEDVKKYFEQYGKVEDAMLMIDKQTARHRGFGFVTWESEDVVDKVCAIHFHEINNKM</sequence>
<evidence type="ECO:0000256" key="3">
    <source>
        <dbReference type="ARBA" id="ARBA00022490"/>
    </source>
</evidence>
<evidence type="ECO:0000256" key="4">
    <source>
        <dbReference type="ARBA" id="ARBA00022737"/>
    </source>
</evidence>
<keyword evidence="9" id="KW-1185">Reference proteome</keyword>
<dbReference type="InterPro" id="IPR034126">
    <property type="entry name" value="MSI_RRM2"/>
</dbReference>
<keyword evidence="5 6" id="KW-0694">RNA-binding</keyword>
<protein>
    <recommendedName>
        <fullName evidence="7">RRM domain-containing protein</fullName>
    </recommendedName>
</protein>
<evidence type="ECO:0000259" key="7">
    <source>
        <dbReference type="PROSITE" id="PS50102"/>
    </source>
</evidence>
<dbReference type="SMART" id="SM00360">
    <property type="entry name" value="RRM"/>
    <property type="match status" value="1"/>
</dbReference>
<dbReference type="PANTHER" id="PTHR48032:SF18">
    <property type="entry name" value="RRM DOMAIN-CONTAINING PROTEIN"/>
    <property type="match status" value="1"/>
</dbReference>
<dbReference type="Proteomes" id="UP000663828">
    <property type="component" value="Unassembled WGS sequence"/>
</dbReference>
<dbReference type="GO" id="GO:0003729">
    <property type="term" value="F:mRNA binding"/>
    <property type="evidence" value="ECO:0007669"/>
    <property type="project" value="TreeGrafter"/>
</dbReference>
<dbReference type="InterPro" id="IPR035979">
    <property type="entry name" value="RBD_domain_sf"/>
</dbReference>
<dbReference type="InterPro" id="IPR000504">
    <property type="entry name" value="RRM_dom"/>
</dbReference>
<feature type="domain" description="RRM" evidence="7">
    <location>
        <begin position="57"/>
        <end position="126"/>
    </location>
</feature>
<gene>
    <name evidence="8" type="ORF">XAT740_LOCUS59886</name>
</gene>
<dbReference type="InterPro" id="IPR012677">
    <property type="entry name" value="Nucleotide-bd_a/b_plait_sf"/>
</dbReference>
<accession>A0A816GNN5</accession>
<dbReference type="Gene3D" id="3.30.70.330">
    <property type="match status" value="1"/>
</dbReference>
<dbReference type="GO" id="GO:0005737">
    <property type="term" value="C:cytoplasm"/>
    <property type="evidence" value="ECO:0007669"/>
    <property type="project" value="UniProtKB-SubCell"/>
</dbReference>
<comment type="subcellular location">
    <subcellularLocation>
        <location evidence="1">Cytoplasm</location>
    </subcellularLocation>
</comment>
<evidence type="ECO:0000256" key="6">
    <source>
        <dbReference type="PROSITE-ProRule" id="PRU00176"/>
    </source>
</evidence>
<reference evidence="8" key="1">
    <citation type="submission" date="2021-02" db="EMBL/GenBank/DDBJ databases">
        <authorList>
            <person name="Nowell W R."/>
        </authorList>
    </citation>
    <scope>NUCLEOTIDE SEQUENCE</scope>
</reference>
<keyword evidence="4" id="KW-0677">Repeat</keyword>